<accession>A0AAV3QNA6</accession>
<keyword evidence="3" id="KW-1185">Reference proteome</keyword>
<evidence type="ECO:0000313" key="3">
    <source>
        <dbReference type="Proteomes" id="UP001454036"/>
    </source>
</evidence>
<comment type="caution">
    <text evidence="2">The sequence shown here is derived from an EMBL/GenBank/DDBJ whole genome shotgun (WGS) entry which is preliminary data.</text>
</comment>
<gene>
    <name evidence="2" type="ORF">LIER_40001</name>
</gene>
<evidence type="ECO:0000313" key="2">
    <source>
        <dbReference type="EMBL" id="GAA0165532.1"/>
    </source>
</evidence>
<organism evidence="2 3">
    <name type="scientific">Lithospermum erythrorhizon</name>
    <name type="common">Purple gromwell</name>
    <name type="synonym">Lithospermum officinale var. erythrorhizon</name>
    <dbReference type="NCBI Taxonomy" id="34254"/>
    <lineage>
        <taxon>Eukaryota</taxon>
        <taxon>Viridiplantae</taxon>
        <taxon>Streptophyta</taxon>
        <taxon>Embryophyta</taxon>
        <taxon>Tracheophyta</taxon>
        <taxon>Spermatophyta</taxon>
        <taxon>Magnoliopsida</taxon>
        <taxon>eudicotyledons</taxon>
        <taxon>Gunneridae</taxon>
        <taxon>Pentapetalae</taxon>
        <taxon>asterids</taxon>
        <taxon>lamiids</taxon>
        <taxon>Boraginales</taxon>
        <taxon>Boraginaceae</taxon>
        <taxon>Boraginoideae</taxon>
        <taxon>Lithospermeae</taxon>
        <taxon>Lithospermum</taxon>
    </lineage>
</organism>
<feature type="chain" id="PRO_5043685625" evidence="1">
    <location>
        <begin position="29"/>
        <end position="73"/>
    </location>
</feature>
<keyword evidence="1" id="KW-0732">Signal</keyword>
<reference evidence="2 3" key="1">
    <citation type="submission" date="2024-01" db="EMBL/GenBank/DDBJ databases">
        <title>The complete chloroplast genome sequence of Lithospermum erythrorhizon: insights into the phylogenetic relationship among Boraginaceae species and the maternal lineages of purple gromwells.</title>
        <authorList>
            <person name="Okada T."/>
            <person name="Watanabe K."/>
        </authorList>
    </citation>
    <scope>NUCLEOTIDE SEQUENCE [LARGE SCALE GENOMIC DNA]</scope>
</reference>
<sequence>MKSMSTIGRVNMVMILLSLLVLQQLVMGARYLQFQEKAEYDDQIQDRSNGIAQDFFTTVNRQVPSASDPLHNR</sequence>
<dbReference type="Proteomes" id="UP001454036">
    <property type="component" value="Unassembled WGS sequence"/>
</dbReference>
<name>A0AAV3QNA6_LITER</name>
<evidence type="ECO:0000256" key="1">
    <source>
        <dbReference type="SAM" id="SignalP"/>
    </source>
</evidence>
<dbReference type="EMBL" id="BAABME010022328">
    <property type="protein sequence ID" value="GAA0165532.1"/>
    <property type="molecule type" value="Genomic_DNA"/>
</dbReference>
<feature type="signal peptide" evidence="1">
    <location>
        <begin position="1"/>
        <end position="28"/>
    </location>
</feature>
<dbReference type="AlphaFoldDB" id="A0AAV3QNA6"/>
<protein>
    <submittedName>
        <fullName evidence="2">Uncharacterized protein</fullName>
    </submittedName>
</protein>
<proteinExistence type="predicted"/>